<name>A0A9X3YLV1_9GAMM</name>
<dbReference type="RefSeq" id="WP_263542339.1">
    <property type="nucleotide sequence ID" value="NZ_JAOVZO020000018.1"/>
</dbReference>
<dbReference type="Pfam" id="PF08808">
    <property type="entry name" value="RES"/>
    <property type="match status" value="1"/>
</dbReference>
<accession>A0A9X3YLV1</accession>
<dbReference type="SMART" id="SM00953">
    <property type="entry name" value="RES"/>
    <property type="match status" value="1"/>
</dbReference>
<sequence>MIVTAIDESWPLFRAHTPRWSSQPLSGAGAALHGGRLNRPGVHALYLALGQATAIAEYQQDEMLMPPCMLVAYRARIASVVDFRAGYAPGVWHPLWQDIDCNWRSLAFLEEIDPPTWDLCDQVLAAGHSGILFPSQKSEGVNLVLYLDALRPDDRIEVIDPRGDLPRDQASWPAR</sequence>
<dbReference type="Proteomes" id="UP001139971">
    <property type="component" value="Unassembled WGS sequence"/>
</dbReference>
<evidence type="ECO:0000313" key="2">
    <source>
        <dbReference type="EMBL" id="MDC8013645.1"/>
    </source>
</evidence>
<protein>
    <submittedName>
        <fullName evidence="2">RES family NAD+ phosphorylase</fullName>
    </submittedName>
</protein>
<evidence type="ECO:0000313" key="3">
    <source>
        <dbReference type="Proteomes" id="UP001139971"/>
    </source>
</evidence>
<evidence type="ECO:0000259" key="1">
    <source>
        <dbReference type="SMART" id="SM00953"/>
    </source>
</evidence>
<gene>
    <name evidence="2" type="ORF">OD750_013970</name>
</gene>
<keyword evidence="3" id="KW-1185">Reference proteome</keyword>
<organism evidence="2 3">
    <name type="scientific">Tahibacter soli</name>
    <dbReference type="NCBI Taxonomy" id="2983605"/>
    <lineage>
        <taxon>Bacteria</taxon>
        <taxon>Pseudomonadati</taxon>
        <taxon>Pseudomonadota</taxon>
        <taxon>Gammaproteobacteria</taxon>
        <taxon>Lysobacterales</taxon>
        <taxon>Rhodanobacteraceae</taxon>
        <taxon>Tahibacter</taxon>
    </lineage>
</organism>
<comment type="caution">
    <text evidence="2">The sequence shown here is derived from an EMBL/GenBank/DDBJ whole genome shotgun (WGS) entry which is preliminary data.</text>
</comment>
<feature type="domain" description="RES" evidence="1">
    <location>
        <begin position="24"/>
        <end position="153"/>
    </location>
</feature>
<dbReference type="AlphaFoldDB" id="A0A9X3YLV1"/>
<reference evidence="2" key="1">
    <citation type="submission" date="2023-02" db="EMBL/GenBank/DDBJ databases">
        <title>Tahibacter soli sp. nov. isolated from soil.</title>
        <authorList>
            <person name="Baek J.H."/>
            <person name="Lee J.K."/>
            <person name="Choi D.G."/>
            <person name="Jeon C.O."/>
        </authorList>
    </citation>
    <scope>NUCLEOTIDE SEQUENCE</scope>
    <source>
        <strain evidence="2">BL</strain>
    </source>
</reference>
<proteinExistence type="predicted"/>
<dbReference type="EMBL" id="JAOVZO020000018">
    <property type="protein sequence ID" value="MDC8013645.1"/>
    <property type="molecule type" value="Genomic_DNA"/>
</dbReference>
<dbReference type="InterPro" id="IPR014914">
    <property type="entry name" value="RES_dom"/>
</dbReference>